<evidence type="ECO:0000256" key="1">
    <source>
        <dbReference type="ARBA" id="ARBA00006568"/>
    </source>
</evidence>
<name>A0AA39SZP3_ACESA</name>
<gene>
    <name evidence="4" type="ORF">LWI29_014675</name>
</gene>
<dbReference type="SUPFAM" id="SSF51101">
    <property type="entry name" value="Mannose-binding lectins"/>
    <property type="match status" value="1"/>
</dbReference>
<comment type="caution">
    <text evidence="4">The sequence shown here is derived from an EMBL/GenBank/DDBJ whole genome shotgun (WGS) entry which is preliminary data.</text>
</comment>
<dbReference type="Gene3D" id="2.100.10.30">
    <property type="entry name" value="Jacalin-like lectin domain"/>
    <property type="match status" value="1"/>
</dbReference>
<accession>A0AA39SZP3</accession>
<dbReference type="PANTHER" id="PTHR46506">
    <property type="entry name" value="OS05G0143600 PROTEIN"/>
    <property type="match status" value="1"/>
</dbReference>
<evidence type="ECO:0000256" key="2">
    <source>
        <dbReference type="ARBA" id="ARBA00022734"/>
    </source>
</evidence>
<dbReference type="CDD" id="cd09612">
    <property type="entry name" value="Jacalin"/>
    <property type="match status" value="1"/>
</dbReference>
<dbReference type="Pfam" id="PF01419">
    <property type="entry name" value="Jacalin"/>
    <property type="match status" value="1"/>
</dbReference>
<dbReference type="InterPro" id="IPR036404">
    <property type="entry name" value="Jacalin-like_lectin_dom_sf"/>
</dbReference>
<keyword evidence="5" id="KW-1185">Reference proteome</keyword>
<dbReference type="Pfam" id="PF04427">
    <property type="entry name" value="Brix"/>
    <property type="match status" value="1"/>
</dbReference>
<dbReference type="InterPro" id="IPR033734">
    <property type="entry name" value="Jacalin-like_lectin_dom_plant"/>
</dbReference>
<dbReference type="EMBL" id="JAUESC010000003">
    <property type="protein sequence ID" value="KAK0600413.1"/>
    <property type="molecule type" value="Genomic_DNA"/>
</dbReference>
<dbReference type="GO" id="GO:0030246">
    <property type="term" value="F:carbohydrate binding"/>
    <property type="evidence" value="ECO:0007669"/>
    <property type="project" value="UniProtKB-KW"/>
</dbReference>
<sequence>MLVSKKFGCAEPLVIVAGDFNSDPTKEQTKTTTTLVTTAFKSDLNGLFWAGKTRLKSRKPNHLPLSSGTKRRSWSPVHAASTTVHTMEELKLTGNHLTGSHPLLSFSSNFDNDAHWKLVKEMITQGTIKLGPWGGKGGNSMEFEPDTNITSITAIDIGYGEVLNALQFTSTDKKSEKWGTGDLTQTVRFNGPDEYLNLISGTTTKNNDRKKIFVESLTFYTNTGKQYTYGPTTKTGDAFSIPMANAEVVGFSGRAGDQINAIGIYVIPHESCP</sequence>
<dbReference type="InterPro" id="IPR007109">
    <property type="entry name" value="Brix"/>
</dbReference>
<reference evidence="4" key="1">
    <citation type="journal article" date="2022" name="Plant J.">
        <title>Strategies of tolerance reflected in two North American maple genomes.</title>
        <authorList>
            <person name="McEvoy S.L."/>
            <person name="Sezen U.U."/>
            <person name="Trouern-Trend A."/>
            <person name="McMahon S.M."/>
            <person name="Schaberg P.G."/>
            <person name="Yang J."/>
            <person name="Wegrzyn J.L."/>
            <person name="Swenson N.G."/>
        </authorList>
    </citation>
    <scope>NUCLEOTIDE SEQUENCE</scope>
    <source>
        <strain evidence="4">NS2018</strain>
    </source>
</reference>
<dbReference type="Proteomes" id="UP001168877">
    <property type="component" value="Unassembled WGS sequence"/>
</dbReference>
<dbReference type="InterPro" id="IPR001229">
    <property type="entry name" value="Jacalin-like_lectin_dom"/>
</dbReference>
<dbReference type="SMART" id="SM00915">
    <property type="entry name" value="Jacalin"/>
    <property type="match status" value="1"/>
</dbReference>
<comment type="similarity">
    <text evidence="1">Belongs to the jacalin lectin family.</text>
</comment>
<keyword evidence="2" id="KW-0430">Lectin</keyword>
<evidence type="ECO:0000259" key="3">
    <source>
        <dbReference type="PROSITE" id="PS51752"/>
    </source>
</evidence>
<dbReference type="AlphaFoldDB" id="A0AA39SZP3"/>
<reference evidence="4" key="2">
    <citation type="submission" date="2023-06" db="EMBL/GenBank/DDBJ databases">
        <authorList>
            <person name="Swenson N.G."/>
            <person name="Wegrzyn J.L."/>
            <person name="Mcevoy S.L."/>
        </authorList>
    </citation>
    <scope>NUCLEOTIDE SEQUENCE</scope>
    <source>
        <strain evidence="4">NS2018</strain>
        <tissue evidence="4">Leaf</tissue>
    </source>
</reference>
<dbReference type="GO" id="GO:0019843">
    <property type="term" value="F:rRNA binding"/>
    <property type="evidence" value="ECO:0007669"/>
    <property type="project" value="InterPro"/>
</dbReference>
<dbReference type="GO" id="GO:0006364">
    <property type="term" value="P:rRNA processing"/>
    <property type="evidence" value="ECO:0007669"/>
    <property type="project" value="InterPro"/>
</dbReference>
<protein>
    <recommendedName>
        <fullName evidence="3">Jacalin-type lectin domain-containing protein</fullName>
    </recommendedName>
</protein>
<evidence type="ECO:0000313" key="5">
    <source>
        <dbReference type="Proteomes" id="UP001168877"/>
    </source>
</evidence>
<evidence type="ECO:0000313" key="4">
    <source>
        <dbReference type="EMBL" id="KAK0600413.1"/>
    </source>
</evidence>
<dbReference type="PROSITE" id="PS51752">
    <property type="entry name" value="JACALIN_LECTIN"/>
    <property type="match status" value="1"/>
</dbReference>
<organism evidence="4 5">
    <name type="scientific">Acer saccharum</name>
    <name type="common">Sugar maple</name>
    <dbReference type="NCBI Taxonomy" id="4024"/>
    <lineage>
        <taxon>Eukaryota</taxon>
        <taxon>Viridiplantae</taxon>
        <taxon>Streptophyta</taxon>
        <taxon>Embryophyta</taxon>
        <taxon>Tracheophyta</taxon>
        <taxon>Spermatophyta</taxon>
        <taxon>Magnoliopsida</taxon>
        <taxon>eudicotyledons</taxon>
        <taxon>Gunneridae</taxon>
        <taxon>Pentapetalae</taxon>
        <taxon>rosids</taxon>
        <taxon>malvids</taxon>
        <taxon>Sapindales</taxon>
        <taxon>Sapindaceae</taxon>
        <taxon>Hippocastanoideae</taxon>
        <taxon>Acereae</taxon>
        <taxon>Acer</taxon>
    </lineage>
</organism>
<feature type="domain" description="Jacalin-type lectin" evidence="3">
    <location>
        <begin position="127"/>
        <end position="268"/>
    </location>
</feature>
<proteinExistence type="inferred from homology"/>